<dbReference type="InterPro" id="IPR038308">
    <property type="entry name" value="RFXAP_C_sf"/>
</dbReference>
<dbReference type="AlphaFoldDB" id="A0A183BEJ6"/>
<sequence>MESSAPNYAKLIQAVLDTKKAALLRSPEVVAHLQRQQRTLAEYKRQTELFCADMRK</sequence>
<gene>
    <name evidence="2" type="ORF">ECPE_LOCUS17631</name>
</gene>
<accession>A0A183BEJ6</accession>
<dbReference type="Gene3D" id="6.10.290.30">
    <property type="entry name" value="Regulatory factor X-associated C-terminal binding domain"/>
    <property type="match status" value="1"/>
</dbReference>
<reference evidence="2 3" key="2">
    <citation type="submission" date="2018-11" db="EMBL/GenBank/DDBJ databases">
        <authorList>
            <consortium name="Pathogen Informatics"/>
        </authorList>
    </citation>
    <scope>NUCLEOTIDE SEQUENCE [LARGE SCALE GENOMIC DNA]</scope>
    <source>
        <strain evidence="2 3">Egypt</strain>
    </source>
</reference>
<evidence type="ECO:0000313" key="2">
    <source>
        <dbReference type="EMBL" id="VDP94933.1"/>
    </source>
</evidence>
<dbReference type="InterPro" id="IPR029316">
    <property type="entry name" value="RFXAP_RFXANK-bd"/>
</dbReference>
<organism evidence="4">
    <name type="scientific">Echinostoma caproni</name>
    <dbReference type="NCBI Taxonomy" id="27848"/>
    <lineage>
        <taxon>Eukaryota</taxon>
        <taxon>Metazoa</taxon>
        <taxon>Spiralia</taxon>
        <taxon>Lophotrochozoa</taxon>
        <taxon>Platyhelminthes</taxon>
        <taxon>Trematoda</taxon>
        <taxon>Digenea</taxon>
        <taxon>Plagiorchiida</taxon>
        <taxon>Echinostomata</taxon>
        <taxon>Echinostomatoidea</taxon>
        <taxon>Echinostomatidae</taxon>
        <taxon>Echinostoma</taxon>
    </lineage>
</organism>
<name>A0A183BEJ6_9TREM</name>
<dbReference type="OrthoDB" id="6249616at2759"/>
<evidence type="ECO:0000313" key="4">
    <source>
        <dbReference type="WBParaSite" id="ECPE_0001767601-mRNA-1"/>
    </source>
</evidence>
<dbReference type="WBParaSite" id="ECPE_0001767601-mRNA-1">
    <property type="protein sequence ID" value="ECPE_0001767601-mRNA-1"/>
    <property type="gene ID" value="ECPE_0001767601"/>
</dbReference>
<keyword evidence="3" id="KW-1185">Reference proteome</keyword>
<evidence type="ECO:0000259" key="1">
    <source>
        <dbReference type="Pfam" id="PF15289"/>
    </source>
</evidence>
<feature type="domain" description="Regulatory factor X-associated protein RFXANK-binding" evidence="1">
    <location>
        <begin position="4"/>
        <end position="46"/>
    </location>
</feature>
<dbReference type="Proteomes" id="UP000272942">
    <property type="component" value="Unassembled WGS sequence"/>
</dbReference>
<evidence type="ECO:0000313" key="3">
    <source>
        <dbReference type="Proteomes" id="UP000272942"/>
    </source>
</evidence>
<reference evidence="4" key="1">
    <citation type="submission" date="2016-06" db="UniProtKB">
        <authorList>
            <consortium name="WormBaseParasite"/>
        </authorList>
    </citation>
    <scope>IDENTIFICATION</scope>
</reference>
<protein>
    <submittedName>
        <fullName evidence="4">RFXA_RFXANK_bdg domain-containing protein</fullName>
    </submittedName>
</protein>
<dbReference type="Pfam" id="PF15289">
    <property type="entry name" value="RFXA_RFXANK_bdg"/>
    <property type="match status" value="1"/>
</dbReference>
<dbReference type="EMBL" id="UZAN01070440">
    <property type="protein sequence ID" value="VDP94933.1"/>
    <property type="molecule type" value="Genomic_DNA"/>
</dbReference>
<proteinExistence type="predicted"/>